<reference evidence="1" key="1">
    <citation type="submission" date="2018-05" db="EMBL/GenBank/DDBJ databases">
        <authorList>
            <person name="Lanie J.A."/>
            <person name="Ng W.-L."/>
            <person name="Kazmierczak K.M."/>
            <person name="Andrzejewski T.M."/>
            <person name="Davidsen T.M."/>
            <person name="Wayne K.J."/>
            <person name="Tettelin H."/>
            <person name="Glass J.I."/>
            <person name="Rusch D."/>
            <person name="Podicherti R."/>
            <person name="Tsui H.-C.T."/>
            <person name="Winkler M.E."/>
        </authorList>
    </citation>
    <scope>NUCLEOTIDE SEQUENCE</scope>
    <source>
        <strain evidence="1">KNB</strain>
    </source>
</reference>
<organism evidence="1">
    <name type="scientific">Candidatus Nitrotoga fabula</name>
    <dbReference type="NCBI Taxonomy" id="2182327"/>
    <lineage>
        <taxon>Bacteria</taxon>
        <taxon>Pseudomonadati</taxon>
        <taxon>Pseudomonadota</taxon>
        <taxon>Betaproteobacteria</taxon>
        <taxon>Nitrosomonadales</taxon>
        <taxon>Gallionellaceae</taxon>
        <taxon>Candidatus Nitrotoga</taxon>
    </lineage>
</organism>
<gene>
    <name evidence="1" type="ORF">NITFAB_2303</name>
</gene>
<accession>A0A2X0QYE1</accession>
<name>A0A2X0QYE1_9PROT</name>
<dbReference type="AlphaFoldDB" id="A0A2X0QYE1"/>
<protein>
    <submittedName>
        <fullName evidence="1">Uncharacterized protein</fullName>
    </submittedName>
</protein>
<dbReference type="EMBL" id="LS423452">
    <property type="protein sequence ID" value="SPS06710.1"/>
    <property type="molecule type" value="Genomic_DNA"/>
</dbReference>
<evidence type="ECO:0000313" key="1">
    <source>
        <dbReference type="EMBL" id="SPS06710.1"/>
    </source>
</evidence>
<sequence>MNNGSLFVQENRVNRKMKKLRGKFFSVLGKRLDWVEIKYKFIQARTISRFSGVGSKPVQLVCNNERNEKRMGYDHD</sequence>
<proteinExistence type="predicted"/>